<reference evidence="2" key="1">
    <citation type="submission" date="2024-06" db="EMBL/GenBank/DDBJ databases">
        <title>Draft Genome Sequence of Deinococcus sonorensis Type Strain KR-87, a Biofilm Producing Representative of the Genus Deinococcus.</title>
        <authorList>
            <person name="Boren L.S."/>
            <person name="Grosso R.A."/>
            <person name="Hugenberg-Cox A.N."/>
            <person name="Hill J.T.E."/>
            <person name="Albert C.M."/>
            <person name="Tuohy J.M."/>
        </authorList>
    </citation>
    <scope>NUCLEOTIDE SEQUENCE</scope>
    <source>
        <strain evidence="2">KR-87</strain>
        <plasmid evidence="2">pDson03</plasmid>
    </source>
</reference>
<geneLocation type="plasmid" evidence="2">
    <name>pDson03</name>
</geneLocation>
<gene>
    <name evidence="2" type="ORF">ABOD76_03875</name>
</gene>
<name>A0AAU7U875_9DEIO</name>
<protein>
    <recommendedName>
        <fullName evidence="3">Lipoprotein</fullName>
    </recommendedName>
</protein>
<evidence type="ECO:0008006" key="3">
    <source>
        <dbReference type="Google" id="ProtNLM"/>
    </source>
</evidence>
<dbReference type="RefSeq" id="WP_350242240.1">
    <property type="nucleotide sequence ID" value="NZ_CP158298.1"/>
</dbReference>
<sequence length="232" mass="24102">MKNLLPGLSIAGLTLVLAACTPHQPPTITPLTTLHGQIQGQDALTGGGAASVLLRPLPVPGGSSAPLATAQVAADGTFTLSLPTAADVDVEPYLQPVPSFSNPSCSGQIDVTPPTTRQTGFSTLFLSTDGTMQVPLGSIKRTSTQKSDGSTLSVDTVNLWVYVDVPARMAGTQTCEGSITTQVDLTLQKGWNAMTSVDTSVVFPDGHVTRTSKLSRGTETTTVWTSDTIEAY</sequence>
<dbReference type="KEGG" id="dsc:ABOD76_03875"/>
<proteinExistence type="predicted"/>
<keyword evidence="1" id="KW-0732">Signal</keyword>
<dbReference type="EMBL" id="CP158298">
    <property type="protein sequence ID" value="XBV84203.1"/>
    <property type="molecule type" value="Genomic_DNA"/>
</dbReference>
<organism evidence="2">
    <name type="scientific">Deinococcus sonorensis KR-87</name>
    <dbReference type="NCBI Taxonomy" id="694439"/>
    <lineage>
        <taxon>Bacteria</taxon>
        <taxon>Thermotogati</taxon>
        <taxon>Deinococcota</taxon>
        <taxon>Deinococci</taxon>
        <taxon>Deinococcales</taxon>
        <taxon>Deinococcaceae</taxon>
        <taxon>Deinococcus</taxon>
    </lineage>
</organism>
<dbReference type="AlphaFoldDB" id="A0AAU7U875"/>
<keyword evidence="2" id="KW-0614">Plasmid</keyword>
<evidence type="ECO:0000256" key="1">
    <source>
        <dbReference type="SAM" id="SignalP"/>
    </source>
</evidence>
<evidence type="ECO:0000313" key="2">
    <source>
        <dbReference type="EMBL" id="XBV84203.1"/>
    </source>
</evidence>
<feature type="signal peptide" evidence="1">
    <location>
        <begin position="1"/>
        <end position="18"/>
    </location>
</feature>
<accession>A0AAU7U875</accession>
<feature type="chain" id="PRO_5043694816" description="Lipoprotein" evidence="1">
    <location>
        <begin position="19"/>
        <end position="232"/>
    </location>
</feature>
<dbReference type="PROSITE" id="PS51257">
    <property type="entry name" value="PROKAR_LIPOPROTEIN"/>
    <property type="match status" value="1"/>
</dbReference>